<sequence length="121" mass="13657">MSGPYKSGPFRSIGTPAATSGSCKYVFHTSYCRCVGPSAAVPAVRMARHGRTDESINDKVEYHTCDLQQPRRQPSCVLIIFARACKMLKRRSSAVCKRRGAIYRNFEKEFGSMIHLKLIRR</sequence>
<reference evidence="1 2" key="1">
    <citation type="journal article" date="2014" name="Nat. Commun.">
        <title>Molecular traces of alternative social organization in a termite genome.</title>
        <authorList>
            <person name="Terrapon N."/>
            <person name="Li C."/>
            <person name="Robertson H.M."/>
            <person name="Ji L."/>
            <person name="Meng X."/>
            <person name="Booth W."/>
            <person name="Chen Z."/>
            <person name="Childers C.P."/>
            <person name="Glastad K.M."/>
            <person name="Gokhale K."/>
            <person name="Gowin J."/>
            <person name="Gronenberg W."/>
            <person name="Hermansen R.A."/>
            <person name="Hu H."/>
            <person name="Hunt B.G."/>
            <person name="Huylmans A.K."/>
            <person name="Khalil S.M."/>
            <person name="Mitchell R.D."/>
            <person name="Munoz-Torres M.C."/>
            <person name="Mustard J.A."/>
            <person name="Pan H."/>
            <person name="Reese J.T."/>
            <person name="Scharf M.E."/>
            <person name="Sun F."/>
            <person name="Vogel H."/>
            <person name="Xiao J."/>
            <person name="Yang W."/>
            <person name="Yang Z."/>
            <person name="Yang Z."/>
            <person name="Zhou J."/>
            <person name="Zhu J."/>
            <person name="Brent C.S."/>
            <person name="Elsik C.G."/>
            <person name="Goodisman M.A."/>
            <person name="Liberles D.A."/>
            <person name="Roe R.M."/>
            <person name="Vargo E.L."/>
            <person name="Vilcinskas A."/>
            <person name="Wang J."/>
            <person name="Bornberg-Bauer E."/>
            <person name="Korb J."/>
            <person name="Zhang G."/>
            <person name="Liebig J."/>
        </authorList>
    </citation>
    <scope>NUCLEOTIDE SEQUENCE [LARGE SCALE GENOMIC DNA]</scope>
    <source>
        <tissue evidence="1">Whole organism</tissue>
    </source>
</reference>
<organism evidence="1 2">
    <name type="scientific">Zootermopsis nevadensis</name>
    <name type="common">Dampwood termite</name>
    <dbReference type="NCBI Taxonomy" id="136037"/>
    <lineage>
        <taxon>Eukaryota</taxon>
        <taxon>Metazoa</taxon>
        <taxon>Ecdysozoa</taxon>
        <taxon>Arthropoda</taxon>
        <taxon>Hexapoda</taxon>
        <taxon>Insecta</taxon>
        <taxon>Pterygota</taxon>
        <taxon>Neoptera</taxon>
        <taxon>Polyneoptera</taxon>
        <taxon>Dictyoptera</taxon>
        <taxon>Blattodea</taxon>
        <taxon>Blattoidea</taxon>
        <taxon>Termitoidae</taxon>
        <taxon>Termopsidae</taxon>
        <taxon>Zootermopsis</taxon>
    </lineage>
</organism>
<protein>
    <submittedName>
        <fullName evidence="1">Uncharacterized protein</fullName>
    </submittedName>
</protein>
<accession>A0A067R552</accession>
<dbReference type="AlphaFoldDB" id="A0A067R552"/>
<dbReference type="PROSITE" id="PS51257">
    <property type="entry name" value="PROKAR_LIPOPROTEIN"/>
    <property type="match status" value="1"/>
</dbReference>
<evidence type="ECO:0000313" key="2">
    <source>
        <dbReference type="Proteomes" id="UP000027135"/>
    </source>
</evidence>
<keyword evidence="2" id="KW-1185">Reference proteome</keyword>
<evidence type="ECO:0000313" key="1">
    <source>
        <dbReference type="EMBL" id="KDR14394.1"/>
    </source>
</evidence>
<gene>
    <name evidence="1" type="ORF">L798_11947</name>
</gene>
<dbReference type="InParanoid" id="A0A067R552"/>
<proteinExistence type="predicted"/>
<dbReference type="Proteomes" id="UP000027135">
    <property type="component" value="Unassembled WGS sequence"/>
</dbReference>
<name>A0A067R552_ZOONE</name>
<dbReference type="EMBL" id="KK869001">
    <property type="protein sequence ID" value="KDR14394.1"/>
    <property type="molecule type" value="Genomic_DNA"/>
</dbReference>